<keyword evidence="1" id="KW-0812">Transmembrane</keyword>
<dbReference type="AlphaFoldDB" id="A0AAE3MKC2"/>
<accession>A0AAE3MKC2</accession>
<comment type="caution">
    <text evidence="2">The sequence shown here is derived from an EMBL/GenBank/DDBJ whole genome shotgun (WGS) entry which is preliminary data.</text>
</comment>
<organism evidence="2 3">
    <name type="scientific">Lentiprolixibacter aurantiacus</name>
    <dbReference type="NCBI Taxonomy" id="2993939"/>
    <lineage>
        <taxon>Bacteria</taxon>
        <taxon>Pseudomonadati</taxon>
        <taxon>Bacteroidota</taxon>
        <taxon>Flavobacteriia</taxon>
        <taxon>Flavobacteriales</taxon>
        <taxon>Flavobacteriaceae</taxon>
        <taxon>Lentiprolixibacter</taxon>
    </lineage>
</organism>
<keyword evidence="1" id="KW-0472">Membrane</keyword>
<feature type="transmembrane region" description="Helical" evidence="1">
    <location>
        <begin position="12"/>
        <end position="33"/>
    </location>
</feature>
<proteinExistence type="predicted"/>
<feature type="transmembrane region" description="Helical" evidence="1">
    <location>
        <begin position="39"/>
        <end position="57"/>
    </location>
</feature>
<protein>
    <submittedName>
        <fullName evidence="2">Uncharacterized protein</fullName>
    </submittedName>
</protein>
<dbReference type="RefSeq" id="WP_266011115.1">
    <property type="nucleotide sequence ID" value="NZ_JAPFQP010000001.1"/>
</dbReference>
<reference evidence="2" key="1">
    <citation type="submission" date="2022-11" db="EMBL/GenBank/DDBJ databases">
        <title>The characterization of three novel Bacteroidetes species and genomic analysis of their roles in tidal elemental geochemical cycles.</title>
        <authorList>
            <person name="Ma K.-J."/>
        </authorList>
    </citation>
    <scope>NUCLEOTIDE SEQUENCE</scope>
    <source>
        <strain evidence="2">M415</strain>
    </source>
</reference>
<name>A0AAE3MKC2_9FLAO</name>
<keyword evidence="1" id="KW-1133">Transmembrane helix</keyword>
<dbReference type="Proteomes" id="UP001207116">
    <property type="component" value="Unassembled WGS sequence"/>
</dbReference>
<sequence length="64" mass="6789">MKDEEKKDSITIPKKVIAGIAPVAAIVAILLSKDKVGEMFLFLIGVGAGIMIGVSWMKGKSRTS</sequence>
<keyword evidence="3" id="KW-1185">Reference proteome</keyword>
<evidence type="ECO:0000313" key="3">
    <source>
        <dbReference type="Proteomes" id="UP001207116"/>
    </source>
</evidence>
<dbReference type="EMBL" id="JAPFQP010000001">
    <property type="protein sequence ID" value="MCX2718808.1"/>
    <property type="molecule type" value="Genomic_DNA"/>
</dbReference>
<evidence type="ECO:0000313" key="2">
    <source>
        <dbReference type="EMBL" id="MCX2718808.1"/>
    </source>
</evidence>
<gene>
    <name evidence="2" type="ORF">OO016_04250</name>
</gene>
<evidence type="ECO:0000256" key="1">
    <source>
        <dbReference type="SAM" id="Phobius"/>
    </source>
</evidence>